<reference evidence="4 5" key="1">
    <citation type="journal article" date="2019" name="Commun. Biol.">
        <title>The bagworm genome reveals a unique fibroin gene that provides high tensile strength.</title>
        <authorList>
            <person name="Kono N."/>
            <person name="Nakamura H."/>
            <person name="Ohtoshi R."/>
            <person name="Tomita M."/>
            <person name="Numata K."/>
            <person name="Arakawa K."/>
        </authorList>
    </citation>
    <scope>NUCLEOTIDE SEQUENCE [LARGE SCALE GENOMIC DNA]</scope>
</reference>
<evidence type="ECO:0000313" key="4">
    <source>
        <dbReference type="EMBL" id="GBP17054.1"/>
    </source>
</evidence>
<evidence type="ECO:0000256" key="3">
    <source>
        <dbReference type="PROSITE-ProRule" id="PRU00023"/>
    </source>
</evidence>
<gene>
    <name evidence="4" type="ORF">EVAR_72245_1</name>
</gene>
<evidence type="ECO:0000256" key="2">
    <source>
        <dbReference type="ARBA" id="ARBA00023043"/>
    </source>
</evidence>
<dbReference type="SUPFAM" id="SSF48403">
    <property type="entry name" value="Ankyrin repeat"/>
    <property type="match status" value="1"/>
</dbReference>
<dbReference type="STRING" id="151549.A0A4C1TT23"/>
<organism evidence="4 5">
    <name type="scientific">Eumeta variegata</name>
    <name type="common">Bagworm moth</name>
    <name type="synonym">Eumeta japonica</name>
    <dbReference type="NCBI Taxonomy" id="151549"/>
    <lineage>
        <taxon>Eukaryota</taxon>
        <taxon>Metazoa</taxon>
        <taxon>Ecdysozoa</taxon>
        <taxon>Arthropoda</taxon>
        <taxon>Hexapoda</taxon>
        <taxon>Insecta</taxon>
        <taxon>Pterygota</taxon>
        <taxon>Neoptera</taxon>
        <taxon>Endopterygota</taxon>
        <taxon>Lepidoptera</taxon>
        <taxon>Glossata</taxon>
        <taxon>Ditrysia</taxon>
        <taxon>Tineoidea</taxon>
        <taxon>Psychidae</taxon>
        <taxon>Oiketicinae</taxon>
        <taxon>Eumeta</taxon>
    </lineage>
</organism>
<dbReference type="OrthoDB" id="542841at2759"/>
<dbReference type="Proteomes" id="UP000299102">
    <property type="component" value="Unassembled WGS sequence"/>
</dbReference>
<name>A0A4C1TT23_EUMVA</name>
<dbReference type="AlphaFoldDB" id="A0A4C1TT23"/>
<keyword evidence="2 3" id="KW-0040">ANK repeat</keyword>
<evidence type="ECO:0000313" key="5">
    <source>
        <dbReference type="Proteomes" id="UP000299102"/>
    </source>
</evidence>
<dbReference type="PROSITE" id="PS50088">
    <property type="entry name" value="ANK_REPEAT"/>
    <property type="match status" value="1"/>
</dbReference>
<proteinExistence type="predicted"/>
<dbReference type="PANTHER" id="PTHR24198">
    <property type="entry name" value="ANKYRIN REPEAT AND PROTEIN KINASE DOMAIN-CONTAINING PROTEIN"/>
    <property type="match status" value="1"/>
</dbReference>
<evidence type="ECO:0000256" key="1">
    <source>
        <dbReference type="ARBA" id="ARBA00022737"/>
    </source>
</evidence>
<dbReference type="EMBL" id="BGZK01006196">
    <property type="protein sequence ID" value="GBP17054.1"/>
    <property type="molecule type" value="Genomic_DNA"/>
</dbReference>
<dbReference type="PANTHER" id="PTHR24198:SF165">
    <property type="entry name" value="ANKYRIN REPEAT-CONTAINING PROTEIN-RELATED"/>
    <property type="match status" value="1"/>
</dbReference>
<keyword evidence="1" id="KW-0677">Repeat</keyword>
<dbReference type="Gene3D" id="1.25.40.20">
    <property type="entry name" value="Ankyrin repeat-containing domain"/>
    <property type="match status" value="1"/>
</dbReference>
<keyword evidence="5" id="KW-1185">Reference proteome</keyword>
<comment type="caution">
    <text evidence="4">The sequence shown here is derived from an EMBL/GenBank/DDBJ whole genome shotgun (WGS) entry which is preliminary data.</text>
</comment>
<protein>
    <submittedName>
        <fullName evidence="4">Uncharacterized protein</fullName>
    </submittedName>
</protein>
<dbReference type="PROSITE" id="PS50297">
    <property type="entry name" value="ANK_REP_REGION"/>
    <property type="match status" value="1"/>
</dbReference>
<dbReference type="InterPro" id="IPR002110">
    <property type="entry name" value="Ankyrin_rpt"/>
</dbReference>
<feature type="repeat" description="ANK" evidence="3">
    <location>
        <begin position="37"/>
        <end position="69"/>
    </location>
</feature>
<dbReference type="Pfam" id="PF12796">
    <property type="entry name" value="Ank_2"/>
    <property type="match status" value="1"/>
</dbReference>
<dbReference type="InterPro" id="IPR036770">
    <property type="entry name" value="Ankyrin_rpt-contain_sf"/>
</dbReference>
<dbReference type="SMART" id="SM00248">
    <property type="entry name" value="ANK"/>
    <property type="match status" value="1"/>
</dbReference>
<sequence>MEAITNDNHEIINLLINCGAHLTGSARAIDLAQPDPSGRTALHVAALHGHEEIVHYLLEHVENINETDMMGLTALDYALKADQQGVSVILNKFTTKS</sequence>
<accession>A0A4C1TT23</accession>